<reference evidence="1" key="1">
    <citation type="submission" date="2020-04" db="EMBL/GenBank/DDBJ databases">
        <authorList>
            <person name="Alioto T."/>
            <person name="Alioto T."/>
            <person name="Gomez Garrido J."/>
        </authorList>
    </citation>
    <scope>NUCLEOTIDE SEQUENCE</scope>
    <source>
        <strain evidence="1">A484AB</strain>
    </source>
</reference>
<keyword evidence="2" id="KW-1185">Reference proteome</keyword>
<evidence type="ECO:0000313" key="1">
    <source>
        <dbReference type="EMBL" id="CAB3995258.1"/>
    </source>
</evidence>
<gene>
    <name evidence="1" type="ORF">PACLA_8A012806</name>
</gene>
<protein>
    <submittedName>
        <fullName evidence="1">Uncharacterized protein</fullName>
    </submittedName>
</protein>
<organism evidence="1 2">
    <name type="scientific">Paramuricea clavata</name>
    <name type="common">Red gorgonian</name>
    <name type="synonym">Violescent sea-whip</name>
    <dbReference type="NCBI Taxonomy" id="317549"/>
    <lineage>
        <taxon>Eukaryota</taxon>
        <taxon>Metazoa</taxon>
        <taxon>Cnidaria</taxon>
        <taxon>Anthozoa</taxon>
        <taxon>Octocorallia</taxon>
        <taxon>Malacalcyonacea</taxon>
        <taxon>Plexauridae</taxon>
        <taxon>Paramuricea</taxon>
    </lineage>
</organism>
<accession>A0A6S7GT95</accession>
<proteinExistence type="predicted"/>
<name>A0A6S7GT95_PARCT</name>
<evidence type="ECO:0000313" key="2">
    <source>
        <dbReference type="Proteomes" id="UP001152795"/>
    </source>
</evidence>
<comment type="caution">
    <text evidence="1">The sequence shown here is derived from an EMBL/GenBank/DDBJ whole genome shotgun (WGS) entry which is preliminary data.</text>
</comment>
<sequence>MGDNVRRLTLIDAEKYNSLMRLLEQATKRQKMLDDSKQTQAEAELVDSHADMLNSVKNKSSLGGSDIVNYMRKKDKYQAEVAARALPQQQETDPHPQPNARQLPR</sequence>
<dbReference type="AlphaFoldDB" id="A0A6S7GT95"/>
<dbReference type="EMBL" id="CACRXK020002629">
    <property type="protein sequence ID" value="CAB3995258.1"/>
    <property type="molecule type" value="Genomic_DNA"/>
</dbReference>
<dbReference type="Proteomes" id="UP001152795">
    <property type="component" value="Unassembled WGS sequence"/>
</dbReference>